<evidence type="ECO:0000313" key="4">
    <source>
        <dbReference type="Proteomes" id="UP000094285"/>
    </source>
</evidence>
<dbReference type="PANTHER" id="PTHR28532">
    <property type="entry name" value="GEO13458P1"/>
    <property type="match status" value="1"/>
</dbReference>
<dbReference type="OrthoDB" id="48036at2759"/>
<evidence type="ECO:0000259" key="2">
    <source>
        <dbReference type="Pfam" id="PF09811"/>
    </source>
</evidence>
<dbReference type="EMBL" id="KV453911">
    <property type="protein sequence ID" value="ODV80116.1"/>
    <property type="molecule type" value="Genomic_DNA"/>
</dbReference>
<dbReference type="Pfam" id="PF09811">
    <property type="entry name" value="Yae1_N"/>
    <property type="match status" value="1"/>
</dbReference>
<comment type="similarity">
    <text evidence="1">Belongs to the LTO1 family.</text>
</comment>
<evidence type="ECO:0000313" key="3">
    <source>
        <dbReference type="EMBL" id="ODV80116.1"/>
    </source>
</evidence>
<dbReference type="AlphaFoldDB" id="A0A1E4SKT5"/>
<proteinExistence type="inferred from homology"/>
<dbReference type="Proteomes" id="UP000094285">
    <property type="component" value="Unassembled WGS sequence"/>
</dbReference>
<gene>
    <name evidence="3" type="ORF">CANTADRAFT_48713</name>
</gene>
<protein>
    <submittedName>
        <fullName evidence="3">DUF1715-domain-containing protein</fullName>
    </submittedName>
</protein>
<accession>A0A1E4SKT5</accession>
<keyword evidence="4" id="KW-1185">Reference proteome</keyword>
<name>A0A1E4SKT5_9ASCO</name>
<organism evidence="3 4">
    <name type="scientific">Suhomyces tanzawaensis NRRL Y-17324</name>
    <dbReference type="NCBI Taxonomy" id="984487"/>
    <lineage>
        <taxon>Eukaryota</taxon>
        <taxon>Fungi</taxon>
        <taxon>Dikarya</taxon>
        <taxon>Ascomycota</taxon>
        <taxon>Saccharomycotina</taxon>
        <taxon>Pichiomycetes</taxon>
        <taxon>Debaryomycetaceae</taxon>
        <taxon>Suhomyces</taxon>
    </lineage>
</organism>
<evidence type="ECO:0000256" key="1">
    <source>
        <dbReference type="ARBA" id="ARBA00038090"/>
    </source>
</evidence>
<dbReference type="GeneID" id="30983758"/>
<dbReference type="PANTHER" id="PTHR28532:SF1">
    <property type="entry name" value="ORAL CANCER OVEREXPRESSED 1"/>
    <property type="match status" value="1"/>
</dbReference>
<dbReference type="STRING" id="984487.A0A1E4SKT5"/>
<reference evidence="4" key="1">
    <citation type="submission" date="2016-05" db="EMBL/GenBank/DDBJ databases">
        <title>Comparative genomics of biotechnologically important yeasts.</title>
        <authorList>
            <consortium name="DOE Joint Genome Institute"/>
            <person name="Riley R."/>
            <person name="Haridas S."/>
            <person name="Wolfe K.H."/>
            <person name="Lopes M.R."/>
            <person name="Hittinger C.T."/>
            <person name="Goker M."/>
            <person name="Salamov A."/>
            <person name="Wisecaver J."/>
            <person name="Long T.M."/>
            <person name="Aerts A.L."/>
            <person name="Barry K."/>
            <person name="Choi C."/>
            <person name="Clum A."/>
            <person name="Coughlan A.Y."/>
            <person name="Deshpande S."/>
            <person name="Douglass A.P."/>
            <person name="Hanson S.J."/>
            <person name="Klenk H.-P."/>
            <person name="Labutti K."/>
            <person name="Lapidus A."/>
            <person name="Lindquist E."/>
            <person name="Lipzen A."/>
            <person name="Meier-Kolthoff J.P."/>
            <person name="Ohm R.A."/>
            <person name="Otillar R.P."/>
            <person name="Pangilinan J."/>
            <person name="Peng Y."/>
            <person name="Rokas A."/>
            <person name="Rosa C.A."/>
            <person name="Scheuner C."/>
            <person name="Sibirny A.A."/>
            <person name="Slot J.C."/>
            <person name="Stielow J.B."/>
            <person name="Sun H."/>
            <person name="Kurtzman C.P."/>
            <person name="Blackwell M."/>
            <person name="Grigoriev I.V."/>
            <person name="Jeffries T.W."/>
        </authorList>
    </citation>
    <scope>NUCLEOTIDE SEQUENCE [LARGE SCALE GENOMIC DNA]</scope>
    <source>
        <strain evidence="4">NRRL Y-17324</strain>
    </source>
</reference>
<dbReference type="InterPro" id="IPR019191">
    <property type="entry name" value="Essential_protein_Yae1_N"/>
</dbReference>
<feature type="domain" description="Essential protein Yae1 N-terminal" evidence="2">
    <location>
        <begin position="25"/>
        <end position="63"/>
    </location>
</feature>
<dbReference type="InterPro" id="IPR052436">
    <property type="entry name" value="LTO1_adapter"/>
</dbReference>
<dbReference type="RefSeq" id="XP_020065238.1">
    <property type="nucleotide sequence ID" value="XM_020209622.1"/>
</dbReference>
<sequence>MDVDLDFDIDGDDILNLEEEYYQKGFEEGQSDASKEQLREGKEYGYQTGFQRYLIIGYIQGLVEVWEKNLLSYELKMLANHLVQLKTIIDDVPITNEASDVEEFEKRVNKARNKVRVVCTTLKESWKLQGLDKMIIEVGGKLQVSENADEMW</sequence>